<sequence>MAATPRVPEAAQPALPAAAYADRLVASLAAAGVADVVVCPGSRSQAIALAAARAAREGSLALHVRIDERSAAFLALGLARETGSPAAIVVTSGTALANLHPAMLEAHHSDVPLIAVTADRPAELQGIRANQTTAQAGIFGEAARVVIDVGADALHDPEGDAVRAVRLSLGWRDGEPGAGARGDALHTEPGPVQLNVAFRDPLSGGEPVEARPVEAVGRPPVPTATLHPAPRTVVIAGADAGPAAVDLAEAIGAPLIAEPTSGARFGRALVPHGRDVIAQLGDEVRRVVVVGHPTLARAVTALIRRPDVEVVVLGRANQDNVRGGGTTAVLTGRIEVEPFEHEAEGVGGAWVETWLAAGRALAAERDGGAAPDSGLSRSAYARAELAEGRTAVTRRELVTQAWDRTWPHDRLVVAASRLIRELDAWAGPKAVTARANRGLAGIDGTVSTASGIAIAHERSGAPGLTRLLIGDLALLHDANGLHVPPGEPRPRLQIIVGNDRGGSLFELLEVAGSADRGDFERVLRTPHEVDLEHLAAAYGWPYERVTDRAGLRRALSQARPGIIEAVLEGEPHAQQL</sequence>
<evidence type="ECO:0000256" key="2">
    <source>
        <dbReference type="ARBA" id="ARBA00022723"/>
    </source>
</evidence>
<organism evidence="8 9">
    <name type="scientific">Agrococcus baldri</name>
    <dbReference type="NCBI Taxonomy" id="153730"/>
    <lineage>
        <taxon>Bacteria</taxon>
        <taxon>Bacillati</taxon>
        <taxon>Actinomycetota</taxon>
        <taxon>Actinomycetes</taxon>
        <taxon>Micrococcales</taxon>
        <taxon>Microbacteriaceae</taxon>
        <taxon>Agrococcus</taxon>
    </lineage>
</organism>
<dbReference type="HAMAP" id="MF_01659">
    <property type="entry name" value="MenD"/>
    <property type="match status" value="1"/>
</dbReference>
<dbReference type="PIRSF" id="PIRSF004983">
    <property type="entry name" value="MenD"/>
    <property type="match status" value="1"/>
</dbReference>
<dbReference type="PANTHER" id="PTHR42916">
    <property type="entry name" value="2-SUCCINYL-5-ENOLPYRUVYL-6-HYDROXY-3-CYCLOHEXENE-1-CARBOXYLATE SYNTHASE"/>
    <property type="match status" value="1"/>
</dbReference>
<accession>A0AA87RA71</accession>
<comment type="pathway">
    <text evidence="6">Quinol/quinone metabolism; 1,4-dihydroxy-2-naphthoate biosynthesis; 1,4-dihydroxy-2-naphthoate from chorismate: step 2/7.</text>
</comment>
<dbReference type="Gene3D" id="3.40.50.1220">
    <property type="entry name" value="TPP-binding domain"/>
    <property type="match status" value="1"/>
</dbReference>
<feature type="domain" description="Thiamine pyrophosphate enzyme N-terminal TPP-binding" evidence="7">
    <location>
        <begin position="21"/>
        <end position="131"/>
    </location>
</feature>
<keyword evidence="9" id="KW-1185">Reference proteome</keyword>
<keyword evidence="1 6" id="KW-0808">Transferase</keyword>
<evidence type="ECO:0000256" key="3">
    <source>
        <dbReference type="ARBA" id="ARBA00022842"/>
    </source>
</evidence>
<dbReference type="NCBIfam" id="TIGR00173">
    <property type="entry name" value="menD"/>
    <property type="match status" value="1"/>
</dbReference>
<comment type="pathway">
    <text evidence="6">Quinol/quinone metabolism; menaquinone biosynthesis.</text>
</comment>
<dbReference type="GO" id="GO:0030145">
    <property type="term" value="F:manganese ion binding"/>
    <property type="evidence" value="ECO:0007669"/>
    <property type="project" value="UniProtKB-UniRule"/>
</dbReference>
<comment type="similarity">
    <text evidence="6">Belongs to the TPP enzyme family. MenD subfamily.</text>
</comment>
<dbReference type="CDD" id="cd02009">
    <property type="entry name" value="TPP_SHCHC_synthase"/>
    <property type="match status" value="1"/>
</dbReference>
<reference evidence="8 9" key="1">
    <citation type="submission" date="2019-07" db="EMBL/GenBank/DDBJ databases">
        <title>Whole genome shotgun sequence of Agrococcus baldri NBRC 103055.</title>
        <authorList>
            <person name="Hosoyama A."/>
            <person name="Uohara A."/>
            <person name="Ohji S."/>
            <person name="Ichikawa N."/>
        </authorList>
    </citation>
    <scope>NUCLEOTIDE SEQUENCE [LARGE SCALE GENOMIC DNA]</scope>
    <source>
        <strain evidence="8 9">NBRC 103055</strain>
    </source>
</reference>
<proteinExistence type="inferred from homology"/>
<dbReference type="Proteomes" id="UP000321749">
    <property type="component" value="Unassembled WGS sequence"/>
</dbReference>
<dbReference type="InterPro" id="IPR012001">
    <property type="entry name" value="Thiamin_PyroP_enz_TPP-bd_dom"/>
</dbReference>
<dbReference type="SUPFAM" id="SSF52518">
    <property type="entry name" value="Thiamin diphosphate-binding fold (THDP-binding)"/>
    <property type="match status" value="2"/>
</dbReference>
<dbReference type="Gene3D" id="3.40.50.970">
    <property type="match status" value="2"/>
</dbReference>
<keyword evidence="4 6" id="KW-0786">Thiamine pyrophosphate</keyword>
<dbReference type="InterPro" id="IPR004433">
    <property type="entry name" value="MenaQ_synth_MenD"/>
</dbReference>
<comment type="cofactor">
    <cofactor evidence="6">
        <name>Mg(2+)</name>
        <dbReference type="ChEBI" id="CHEBI:18420"/>
    </cofactor>
    <cofactor evidence="6">
        <name>Mn(2+)</name>
        <dbReference type="ChEBI" id="CHEBI:29035"/>
    </cofactor>
</comment>
<keyword evidence="2 6" id="KW-0479">Metal-binding</keyword>
<dbReference type="GO" id="GO:0030976">
    <property type="term" value="F:thiamine pyrophosphate binding"/>
    <property type="evidence" value="ECO:0007669"/>
    <property type="project" value="UniProtKB-UniRule"/>
</dbReference>
<evidence type="ECO:0000256" key="6">
    <source>
        <dbReference type="HAMAP-Rule" id="MF_01659"/>
    </source>
</evidence>
<dbReference type="GO" id="GO:0070204">
    <property type="term" value="F:2-succinyl-5-enolpyruvyl-6-hydroxy-3-cyclohexene-1-carboxylic-acid synthase activity"/>
    <property type="evidence" value="ECO:0007669"/>
    <property type="project" value="UniProtKB-UniRule"/>
</dbReference>
<evidence type="ECO:0000259" key="7">
    <source>
        <dbReference type="Pfam" id="PF02776"/>
    </source>
</evidence>
<keyword evidence="3 6" id="KW-0460">Magnesium</keyword>
<keyword evidence="6" id="KW-0474">Menaquinone biosynthesis</keyword>
<evidence type="ECO:0000256" key="1">
    <source>
        <dbReference type="ARBA" id="ARBA00022679"/>
    </source>
</evidence>
<evidence type="ECO:0000256" key="5">
    <source>
        <dbReference type="ARBA" id="ARBA00023211"/>
    </source>
</evidence>
<protein>
    <recommendedName>
        <fullName evidence="6">2-succinyl-5-enolpyruvyl-6-hydroxy-3-cyclohexene-1-carboxylate synthase</fullName>
        <shortName evidence="6">SEPHCHC synthase</shortName>
        <ecNumber evidence="6">2.2.1.9</ecNumber>
    </recommendedName>
    <alternativeName>
        <fullName evidence="6">Menaquinone biosynthesis protein MenD</fullName>
    </alternativeName>
</protein>
<dbReference type="GO" id="GO:0000287">
    <property type="term" value="F:magnesium ion binding"/>
    <property type="evidence" value="ECO:0007669"/>
    <property type="project" value="UniProtKB-UniRule"/>
</dbReference>
<dbReference type="EC" id="2.2.1.9" evidence="6"/>
<comment type="function">
    <text evidence="6">Catalyzes the thiamine diphosphate-dependent decarboxylation of 2-oxoglutarate and the subsequent addition of the resulting succinic semialdehyde-thiamine pyrophosphate anion to isochorismate to yield 2-succinyl-5-enolpyruvyl-6-hydroxy-3-cyclohexene-1-carboxylate (SEPHCHC).</text>
</comment>
<comment type="subunit">
    <text evidence="6">Homodimer.</text>
</comment>
<dbReference type="InterPro" id="IPR029061">
    <property type="entry name" value="THDP-binding"/>
</dbReference>
<keyword evidence="5 6" id="KW-0464">Manganese</keyword>
<comment type="catalytic activity">
    <reaction evidence="6">
        <text>isochorismate + 2-oxoglutarate + H(+) = 5-enolpyruvoyl-6-hydroxy-2-succinyl-cyclohex-3-ene-1-carboxylate + CO2</text>
        <dbReference type="Rhea" id="RHEA:25593"/>
        <dbReference type="ChEBI" id="CHEBI:15378"/>
        <dbReference type="ChEBI" id="CHEBI:16526"/>
        <dbReference type="ChEBI" id="CHEBI:16810"/>
        <dbReference type="ChEBI" id="CHEBI:29780"/>
        <dbReference type="ChEBI" id="CHEBI:58818"/>
        <dbReference type="EC" id="2.2.1.9"/>
    </reaction>
</comment>
<gene>
    <name evidence="6 8" type="primary">menD</name>
    <name evidence="8" type="ORF">ABA31_07500</name>
</gene>
<evidence type="ECO:0000313" key="8">
    <source>
        <dbReference type="EMBL" id="GEK79399.1"/>
    </source>
</evidence>
<evidence type="ECO:0000256" key="4">
    <source>
        <dbReference type="ARBA" id="ARBA00023052"/>
    </source>
</evidence>
<comment type="caution">
    <text evidence="8">The sequence shown here is derived from an EMBL/GenBank/DDBJ whole genome shotgun (WGS) entry which is preliminary data.</text>
</comment>
<comment type="cofactor">
    <cofactor evidence="6">
        <name>thiamine diphosphate</name>
        <dbReference type="ChEBI" id="CHEBI:58937"/>
    </cofactor>
    <text evidence="6">Binds 1 thiamine pyrophosphate per subunit.</text>
</comment>
<dbReference type="PANTHER" id="PTHR42916:SF1">
    <property type="entry name" value="PROTEIN PHYLLO, CHLOROPLASTIC"/>
    <property type="match status" value="1"/>
</dbReference>
<name>A0AA87RA71_9MICO</name>
<dbReference type="EMBL" id="BJUU01000003">
    <property type="protein sequence ID" value="GEK79399.1"/>
    <property type="molecule type" value="Genomic_DNA"/>
</dbReference>
<dbReference type="AlphaFoldDB" id="A0AA87RA71"/>
<dbReference type="GO" id="GO:0009234">
    <property type="term" value="P:menaquinone biosynthetic process"/>
    <property type="evidence" value="ECO:0007669"/>
    <property type="project" value="UniProtKB-UniRule"/>
</dbReference>
<evidence type="ECO:0000313" key="9">
    <source>
        <dbReference type="Proteomes" id="UP000321749"/>
    </source>
</evidence>
<dbReference type="Pfam" id="PF02776">
    <property type="entry name" value="TPP_enzyme_N"/>
    <property type="match status" value="1"/>
</dbReference>